<dbReference type="AlphaFoldDB" id="A0A1I7ZVM3"/>
<evidence type="ECO:0000313" key="2">
    <source>
        <dbReference type="Proteomes" id="UP000095287"/>
    </source>
</evidence>
<accession>A0A1I7ZVM3</accession>
<sequence length="81" mass="9305">MVGPFKLCSSLHSEKSREAENQATARDIASFYGIPSERVSIEEANEIALERWRMGSRERRKRTALEDDSKRMTNMLGNDMI</sequence>
<dbReference type="WBParaSite" id="L893_g30039.t1">
    <property type="protein sequence ID" value="L893_g30039.t1"/>
    <property type="gene ID" value="L893_g30039"/>
</dbReference>
<feature type="region of interest" description="Disordered" evidence="1">
    <location>
        <begin position="1"/>
        <end position="22"/>
    </location>
</feature>
<keyword evidence="2" id="KW-1185">Reference proteome</keyword>
<organism evidence="2 3">
    <name type="scientific">Steinernema glaseri</name>
    <dbReference type="NCBI Taxonomy" id="37863"/>
    <lineage>
        <taxon>Eukaryota</taxon>
        <taxon>Metazoa</taxon>
        <taxon>Ecdysozoa</taxon>
        <taxon>Nematoda</taxon>
        <taxon>Chromadorea</taxon>
        <taxon>Rhabditida</taxon>
        <taxon>Tylenchina</taxon>
        <taxon>Panagrolaimomorpha</taxon>
        <taxon>Strongyloidoidea</taxon>
        <taxon>Steinernematidae</taxon>
        <taxon>Steinernema</taxon>
    </lineage>
</organism>
<dbReference type="Proteomes" id="UP000095287">
    <property type="component" value="Unplaced"/>
</dbReference>
<proteinExistence type="predicted"/>
<protein>
    <submittedName>
        <fullName evidence="3">Stability/partitioning determinant</fullName>
    </submittedName>
</protein>
<evidence type="ECO:0000256" key="1">
    <source>
        <dbReference type="SAM" id="MobiDB-lite"/>
    </source>
</evidence>
<name>A0A1I7ZVM3_9BILA</name>
<evidence type="ECO:0000313" key="3">
    <source>
        <dbReference type="WBParaSite" id="L893_g30039.t1"/>
    </source>
</evidence>
<reference evidence="3" key="1">
    <citation type="submission" date="2016-11" db="UniProtKB">
        <authorList>
            <consortium name="WormBaseParasite"/>
        </authorList>
    </citation>
    <scope>IDENTIFICATION</scope>
</reference>